<dbReference type="AlphaFoldDB" id="A0A1Q8TCM2"/>
<protein>
    <submittedName>
        <fullName evidence="3">Uncharacterized protein</fullName>
    </submittedName>
</protein>
<sequence>MATYDYMSGGGSLFGDALSTETATGYSSDGINYGDGGFFDQAKGIFGGVNDVLGDGLNTWINFEKAKGIAESTGQSQEYQRTSTQTPSGNRQQPNNAAMAGLPGNLSGGQLLIAGGVVLLAFYLIK</sequence>
<reference evidence="3 4" key="1">
    <citation type="submission" date="2016-12" db="EMBL/GenBank/DDBJ databases">
        <title>Draft genome sequences of strains Salinicola socius SMB35, Salinicola sp. MH3R3-1 and Chromohalobacter sp. SMB17 from the Verkhnekamsk potash mining region of Russia.</title>
        <authorList>
            <person name="Mavrodi D.V."/>
            <person name="Olsson B.E."/>
            <person name="Korsakova E.S."/>
            <person name="Pyankova A."/>
            <person name="Mavrodi O.V."/>
            <person name="Plotnikova E.G."/>
        </authorList>
    </citation>
    <scope>NUCLEOTIDE SEQUENCE [LARGE SCALE GENOMIC DNA]</scope>
    <source>
        <strain evidence="3 4">SMB17</strain>
    </source>
</reference>
<evidence type="ECO:0000313" key="4">
    <source>
        <dbReference type="Proteomes" id="UP000186806"/>
    </source>
</evidence>
<feature type="transmembrane region" description="Helical" evidence="2">
    <location>
        <begin position="106"/>
        <end position="125"/>
    </location>
</feature>
<keyword evidence="2" id="KW-0472">Membrane</keyword>
<dbReference type="RefSeq" id="WP_075369288.1">
    <property type="nucleotide sequence ID" value="NZ_MSDQ01000024.1"/>
</dbReference>
<evidence type="ECO:0000256" key="1">
    <source>
        <dbReference type="SAM" id="MobiDB-lite"/>
    </source>
</evidence>
<proteinExistence type="predicted"/>
<organism evidence="3 4">
    <name type="scientific">Chromohalobacter japonicus</name>
    <dbReference type="NCBI Taxonomy" id="223900"/>
    <lineage>
        <taxon>Bacteria</taxon>
        <taxon>Pseudomonadati</taxon>
        <taxon>Pseudomonadota</taxon>
        <taxon>Gammaproteobacteria</taxon>
        <taxon>Oceanospirillales</taxon>
        <taxon>Halomonadaceae</taxon>
        <taxon>Chromohalobacter</taxon>
    </lineage>
</organism>
<evidence type="ECO:0000313" key="3">
    <source>
        <dbReference type="EMBL" id="OLO11402.1"/>
    </source>
</evidence>
<keyword evidence="2" id="KW-1133">Transmembrane helix</keyword>
<accession>A0A1Q8TCM2</accession>
<comment type="caution">
    <text evidence="3">The sequence shown here is derived from an EMBL/GenBank/DDBJ whole genome shotgun (WGS) entry which is preliminary data.</text>
</comment>
<dbReference type="Proteomes" id="UP000186806">
    <property type="component" value="Unassembled WGS sequence"/>
</dbReference>
<feature type="region of interest" description="Disordered" evidence="1">
    <location>
        <begin position="71"/>
        <end position="100"/>
    </location>
</feature>
<evidence type="ECO:0000256" key="2">
    <source>
        <dbReference type="SAM" id="Phobius"/>
    </source>
</evidence>
<name>A0A1Q8TCM2_9GAMM</name>
<dbReference type="EMBL" id="MSDQ01000024">
    <property type="protein sequence ID" value="OLO11402.1"/>
    <property type="molecule type" value="Genomic_DNA"/>
</dbReference>
<gene>
    <name evidence="3" type="ORF">BTW10_09955</name>
</gene>
<keyword evidence="4" id="KW-1185">Reference proteome</keyword>
<feature type="compositionally biased region" description="Polar residues" evidence="1">
    <location>
        <begin position="72"/>
        <end position="96"/>
    </location>
</feature>
<keyword evidence="2" id="KW-0812">Transmembrane</keyword>